<comment type="subcellular location">
    <subcellularLocation>
        <location evidence="1 12">Membrane</location>
        <topology evidence="1 12">Single-pass type I membrane protein</topology>
    </subcellularLocation>
</comment>
<organism evidence="13 14">
    <name type="scientific">Daphnia magna</name>
    <dbReference type="NCBI Taxonomy" id="35525"/>
    <lineage>
        <taxon>Eukaryota</taxon>
        <taxon>Metazoa</taxon>
        <taxon>Ecdysozoa</taxon>
        <taxon>Arthropoda</taxon>
        <taxon>Crustacea</taxon>
        <taxon>Branchiopoda</taxon>
        <taxon>Diplostraca</taxon>
        <taxon>Cladocera</taxon>
        <taxon>Anomopoda</taxon>
        <taxon>Daphniidae</taxon>
        <taxon>Daphnia</taxon>
    </lineage>
</organism>
<dbReference type="PANTHER" id="PTHR23220:SF83">
    <property type="entry name" value="INTEGRIN ALPHA-PS3-RELATED"/>
    <property type="match status" value="1"/>
</dbReference>
<gene>
    <name evidence="13" type="ORF">APZ42_017991</name>
</gene>
<keyword evidence="10 12" id="KW-0675">Receptor</keyword>
<dbReference type="AlphaFoldDB" id="A0A0P6BPR5"/>
<sequence>MSHYNLGSRQMILFLCSIYVFCLTQFGSSFNIDTIRPLVYEDPAAIQNTRESYFGFSLQFLFNQKDNAYNSAKWLLVGAPRANSTFPSLANITEPGQVYRCVLGKPDRDQCQPLIIEREASQNNRDKFYRDRKDYGWLGGAMSVNSPSTGRVAICGYRWSNRRLSTEHYMNGVCYWSGHQVSETEDFVKVLPIVAQDQQVTGTDRNGTYNYAYGQSGFSVHMVQKQDQSEEMIIGAPGVFKWTGAVVRVSDYLPNSPSGVPSRKKRQDKQDIIEFGETTVSASAKISRLEPNDYFGYSVHSGIFFNDGKLLYVSGAPRAAQMQGKVLIFDFLHSGKDSQLKIHLELNGTQLGEYFGASVLAVDLTGDGKSELLVGAPQHSLRPEMADRTGDEGKVYFYLNRNGNLQKPQALYGSKARDARFGTAMASVGDINLDGFNDVVIGAPYENDRGAVYLYLGGMNDIRLHPETGYWQRIAAADFVFPLNNLRGFGISLVAADMDGNSYPDLAVGSFLSGHALVFRSSPVIQLALTMKVNNGGLIDPDGGSVMLSVCSSFESKFSVPEICVGYTFHFDAEYINQPRLILDVDGNQQQPFNYTGILSSGSPSCRKFKLTVANTPYYSQDFSRPAIFRLTAMLLKNVRPLNNTCRPMTDQSLTKDPAGSMRVLIAAGAGSRNNEKDTFCATCPVVDETQKSYVENSAAFTSECGSDNICQEDLDIEANFISDSKEFVVGSRKTLSFEVRLVNHGEPSYLTTIEIQLPIYTNLKRTPADLCQKPSIGFSDELIYSCQLRVNPLKRAKTEKMEFEIDMTSIPSGGNNDLTVLIEARMNTAAAMGRRPRFNLTIPLKTAIDVEIMGNSIEEQQTYQRPNDTTTVTIMKERLTFKHLYEVRNVLPSAAKVEIEVLVPVSVLSRQGVTLYLVELATTSVDATQKGGQSNSLCHLDYNSGQSMDVQEFRESISSSPIVKSQPAFKFAQANRTAFIDCFNTKSVSCVKYVCSVFGTLSPESPVTVSLTGTLHLQNIFSFAEKKDVFILSSAARVTIRQPANIQQPFGHKPDIAIASTHFLPQGPPGTLAVASWIIVLAVLAGILLLSLMVVGLHKMGFFKRQRYPQDALVDDGATPGDGSSDDMDNEPQPNAMRGSTDHIVHTKRVRFDEEVVFVHIP</sequence>
<dbReference type="SMART" id="SM00191">
    <property type="entry name" value="Int_alpha"/>
    <property type="match status" value="6"/>
</dbReference>
<name>A0A0P6BPR5_9CRUS</name>
<keyword evidence="7 12" id="KW-1133">Transmembrane helix</keyword>
<comment type="caution">
    <text evidence="12">Lacks conserved residue(s) required for the propagation of feature annotation.</text>
</comment>
<comment type="caution">
    <text evidence="13">The sequence shown here is derived from an EMBL/GenBank/DDBJ whole genome shotgun (WGS) entry which is preliminary data.</text>
</comment>
<evidence type="ECO:0000256" key="3">
    <source>
        <dbReference type="ARBA" id="ARBA00022692"/>
    </source>
</evidence>
<dbReference type="Gene3D" id="2.60.40.1530">
    <property type="entry name" value="ntegrin, alpha v. Chain A, domain 4"/>
    <property type="match status" value="1"/>
</dbReference>
<keyword evidence="5" id="KW-0677">Repeat</keyword>
<evidence type="ECO:0000256" key="8">
    <source>
        <dbReference type="ARBA" id="ARBA00023037"/>
    </source>
</evidence>
<evidence type="ECO:0000256" key="9">
    <source>
        <dbReference type="ARBA" id="ARBA00023136"/>
    </source>
</evidence>
<dbReference type="SUPFAM" id="SSF69179">
    <property type="entry name" value="Integrin domains"/>
    <property type="match status" value="1"/>
</dbReference>
<evidence type="ECO:0000313" key="13">
    <source>
        <dbReference type="EMBL" id="KZS16365.1"/>
    </source>
</evidence>
<dbReference type="InterPro" id="IPR013517">
    <property type="entry name" value="FG-GAP"/>
</dbReference>
<dbReference type="Gene3D" id="2.60.40.1460">
    <property type="entry name" value="Integrin domains. Chain A, domain 2"/>
    <property type="match status" value="1"/>
</dbReference>
<dbReference type="InterPro" id="IPR048285">
    <property type="entry name" value="Integrin_alpha_Ig-like_2"/>
</dbReference>
<dbReference type="GO" id="GO:0005178">
    <property type="term" value="F:integrin binding"/>
    <property type="evidence" value="ECO:0007669"/>
    <property type="project" value="TreeGrafter"/>
</dbReference>
<dbReference type="SUPFAM" id="SSF69318">
    <property type="entry name" value="Integrin alpha N-terminal domain"/>
    <property type="match status" value="1"/>
</dbReference>
<dbReference type="OrthoDB" id="6362691at2759"/>
<keyword evidence="11" id="KW-0325">Glycoprotein</keyword>
<evidence type="ECO:0000256" key="6">
    <source>
        <dbReference type="ARBA" id="ARBA00022889"/>
    </source>
</evidence>
<dbReference type="InterPro" id="IPR013519">
    <property type="entry name" value="Int_alpha_beta-p"/>
</dbReference>
<keyword evidence="6 12" id="KW-0130">Cell adhesion</keyword>
<dbReference type="InterPro" id="IPR032695">
    <property type="entry name" value="Integrin_dom_sf"/>
</dbReference>
<accession>A0A0P6BPR5</accession>
<proteinExistence type="inferred from homology"/>
<dbReference type="Gene3D" id="2.60.40.1510">
    <property type="entry name" value="ntegrin, alpha v. Chain A, domain 3"/>
    <property type="match status" value="1"/>
</dbReference>
<evidence type="ECO:0000256" key="11">
    <source>
        <dbReference type="ARBA" id="ARBA00023180"/>
    </source>
</evidence>
<evidence type="ECO:0000256" key="1">
    <source>
        <dbReference type="ARBA" id="ARBA00004479"/>
    </source>
</evidence>
<evidence type="ECO:0000256" key="5">
    <source>
        <dbReference type="ARBA" id="ARBA00022737"/>
    </source>
</evidence>
<evidence type="ECO:0000256" key="4">
    <source>
        <dbReference type="ARBA" id="ARBA00022729"/>
    </source>
</evidence>
<dbReference type="Proteomes" id="UP000076858">
    <property type="component" value="Unassembled WGS sequence"/>
</dbReference>
<dbReference type="GO" id="GO:0033627">
    <property type="term" value="P:cell adhesion mediated by integrin"/>
    <property type="evidence" value="ECO:0007669"/>
    <property type="project" value="TreeGrafter"/>
</dbReference>
<dbReference type="PROSITE" id="PS51470">
    <property type="entry name" value="FG_GAP"/>
    <property type="match status" value="4"/>
</dbReference>
<keyword evidence="4" id="KW-0732">Signal</keyword>
<dbReference type="InterPro" id="IPR000413">
    <property type="entry name" value="Integrin_alpha"/>
</dbReference>
<dbReference type="Pfam" id="PF20805">
    <property type="entry name" value="Integrin_A_Ig_2"/>
    <property type="match status" value="1"/>
</dbReference>
<dbReference type="GO" id="GO:0009897">
    <property type="term" value="C:external side of plasma membrane"/>
    <property type="evidence" value="ECO:0007669"/>
    <property type="project" value="TreeGrafter"/>
</dbReference>
<evidence type="ECO:0000256" key="12">
    <source>
        <dbReference type="RuleBase" id="RU003762"/>
    </source>
</evidence>
<dbReference type="PANTHER" id="PTHR23220">
    <property type="entry name" value="INTEGRIN ALPHA"/>
    <property type="match status" value="1"/>
</dbReference>
<dbReference type="GO" id="GO:0007229">
    <property type="term" value="P:integrin-mediated signaling pathway"/>
    <property type="evidence" value="ECO:0007669"/>
    <property type="project" value="UniProtKB-KW"/>
</dbReference>
<dbReference type="Gene3D" id="1.20.5.930">
    <property type="entry name" value="Bicelle-embedded integrin alpha(iib) transmembrane segment"/>
    <property type="match status" value="1"/>
</dbReference>
<reference evidence="13 14" key="1">
    <citation type="submission" date="2016-03" db="EMBL/GenBank/DDBJ databases">
        <title>EvidentialGene: Evidence-directed Construction of Genes on Genomes.</title>
        <authorList>
            <person name="Gilbert D.G."/>
            <person name="Choi J.-H."/>
            <person name="Mockaitis K."/>
            <person name="Colbourne J."/>
            <person name="Pfrender M."/>
        </authorList>
    </citation>
    <scope>NUCLEOTIDE SEQUENCE [LARGE SCALE GENOMIC DNA]</scope>
    <source>
        <strain evidence="13 14">Xinb3</strain>
        <tissue evidence="13">Complete organism</tissue>
    </source>
</reference>
<keyword evidence="14" id="KW-1185">Reference proteome</keyword>
<feature type="transmembrane region" description="Helical" evidence="12">
    <location>
        <begin position="1075"/>
        <end position="1098"/>
    </location>
</feature>
<keyword evidence="9 12" id="KW-0472">Membrane</keyword>
<evidence type="ECO:0000256" key="10">
    <source>
        <dbReference type="ARBA" id="ARBA00023170"/>
    </source>
</evidence>
<dbReference type="PRINTS" id="PR01185">
    <property type="entry name" value="INTEGRINA"/>
</dbReference>
<evidence type="ECO:0000256" key="7">
    <source>
        <dbReference type="ARBA" id="ARBA00022989"/>
    </source>
</evidence>
<keyword evidence="8 12" id="KW-0401">Integrin</keyword>
<dbReference type="GO" id="GO:0007160">
    <property type="term" value="P:cell-matrix adhesion"/>
    <property type="evidence" value="ECO:0007669"/>
    <property type="project" value="TreeGrafter"/>
</dbReference>
<dbReference type="Gene3D" id="2.130.10.130">
    <property type="entry name" value="Integrin alpha, N-terminal"/>
    <property type="match status" value="1"/>
</dbReference>
<keyword evidence="3 12" id="KW-0812">Transmembrane</keyword>
<dbReference type="STRING" id="35525.A0A0P6BPR5"/>
<dbReference type="GO" id="GO:0007157">
    <property type="term" value="P:heterophilic cell-cell adhesion via plasma membrane cell adhesion molecules"/>
    <property type="evidence" value="ECO:0007669"/>
    <property type="project" value="UniProtKB-ARBA"/>
</dbReference>
<evidence type="ECO:0000313" key="14">
    <source>
        <dbReference type="Proteomes" id="UP000076858"/>
    </source>
</evidence>
<protein>
    <submittedName>
        <fullName evidence="13">Integrin alpha-PS5</fullName>
    </submittedName>
</protein>
<dbReference type="Pfam" id="PF01839">
    <property type="entry name" value="FG-GAP"/>
    <property type="match status" value="2"/>
</dbReference>
<dbReference type="EMBL" id="LRGB01000725">
    <property type="protein sequence ID" value="KZS16365.1"/>
    <property type="molecule type" value="Genomic_DNA"/>
</dbReference>
<evidence type="ECO:0000256" key="2">
    <source>
        <dbReference type="ARBA" id="ARBA00008054"/>
    </source>
</evidence>
<feature type="transmembrane region" description="Helical" evidence="12">
    <location>
        <begin position="12"/>
        <end position="30"/>
    </location>
</feature>
<dbReference type="InterPro" id="IPR028994">
    <property type="entry name" value="Integrin_alpha_N"/>
</dbReference>
<comment type="similarity">
    <text evidence="2 12">Belongs to the integrin alpha chain family.</text>
</comment>
<dbReference type="GO" id="GO:0008305">
    <property type="term" value="C:integrin complex"/>
    <property type="evidence" value="ECO:0007669"/>
    <property type="project" value="InterPro"/>
</dbReference>